<dbReference type="EnsemblMetazoa" id="Aqu2.1.14400_001">
    <property type="protein sequence ID" value="Aqu2.1.14400_001"/>
    <property type="gene ID" value="Aqu2.1.14400"/>
</dbReference>
<accession>A0A1X7TI21</accession>
<evidence type="ECO:0000259" key="1">
    <source>
        <dbReference type="Pfam" id="PF01370"/>
    </source>
</evidence>
<dbReference type="InterPro" id="IPR036291">
    <property type="entry name" value="NAD(P)-bd_dom_sf"/>
</dbReference>
<dbReference type="Gene3D" id="3.40.50.720">
    <property type="entry name" value="NAD(P)-binding Rossmann-like Domain"/>
    <property type="match status" value="1"/>
</dbReference>
<dbReference type="InParanoid" id="A0A1X7TI21"/>
<name>A0A1X7TI21_AMPQE</name>
<dbReference type="OMA" id="CPEAEHE"/>
<proteinExistence type="predicted"/>
<dbReference type="OrthoDB" id="2735536at2759"/>
<protein>
    <recommendedName>
        <fullName evidence="1">NAD-dependent epimerase/dehydratase domain-containing protein</fullName>
    </recommendedName>
</protein>
<dbReference type="STRING" id="400682.A0A1X7TI21"/>
<reference evidence="2" key="1">
    <citation type="submission" date="2017-05" db="UniProtKB">
        <authorList>
            <consortium name="EnsemblMetazoa"/>
        </authorList>
    </citation>
    <scope>IDENTIFICATION</scope>
</reference>
<dbReference type="Pfam" id="PF01370">
    <property type="entry name" value="Epimerase"/>
    <property type="match status" value="1"/>
</dbReference>
<feature type="domain" description="NAD-dependent epimerase/dehydratase" evidence="1">
    <location>
        <begin position="16"/>
        <end position="48"/>
    </location>
</feature>
<dbReference type="InterPro" id="IPR001509">
    <property type="entry name" value="Epimerase_deHydtase"/>
</dbReference>
<dbReference type="AlphaFoldDB" id="A0A1X7TI21"/>
<sequence length="80" mass="8591">MASNGEQDQDSSAPVALVTGASGFIASHIVQQLLKAGNVRVRGTVRSLKTEEKVVPLLGMVPDARYTQKRMCCFNMVVPS</sequence>
<organism evidence="2">
    <name type="scientific">Amphimedon queenslandica</name>
    <name type="common">Sponge</name>
    <dbReference type="NCBI Taxonomy" id="400682"/>
    <lineage>
        <taxon>Eukaryota</taxon>
        <taxon>Metazoa</taxon>
        <taxon>Porifera</taxon>
        <taxon>Demospongiae</taxon>
        <taxon>Heteroscleromorpha</taxon>
        <taxon>Haplosclerida</taxon>
        <taxon>Niphatidae</taxon>
        <taxon>Amphimedon</taxon>
    </lineage>
</organism>
<evidence type="ECO:0000313" key="2">
    <source>
        <dbReference type="EnsemblMetazoa" id="Aqu2.1.14400_001"/>
    </source>
</evidence>
<dbReference type="SUPFAM" id="SSF51735">
    <property type="entry name" value="NAD(P)-binding Rossmann-fold domains"/>
    <property type="match status" value="1"/>
</dbReference>